<gene>
    <name evidence="1" type="ORF">BJY01DRAFT_171457</name>
</gene>
<protein>
    <submittedName>
        <fullName evidence="1">Uncharacterized protein</fullName>
    </submittedName>
</protein>
<accession>A0ABR4KZI2</accession>
<reference evidence="1 2" key="1">
    <citation type="submission" date="2024-07" db="EMBL/GenBank/DDBJ databases">
        <title>Section-level genome sequencing and comparative genomics of Aspergillus sections Usti and Cavernicolus.</title>
        <authorList>
            <consortium name="Lawrence Berkeley National Laboratory"/>
            <person name="Nybo J.L."/>
            <person name="Vesth T.C."/>
            <person name="Theobald S."/>
            <person name="Frisvad J.C."/>
            <person name="Larsen T.O."/>
            <person name="Kjaerboelling I."/>
            <person name="Rothschild-Mancinelli K."/>
            <person name="Lyhne E.K."/>
            <person name="Kogle M.E."/>
            <person name="Barry K."/>
            <person name="Clum A."/>
            <person name="Na H."/>
            <person name="Ledsgaard L."/>
            <person name="Lin J."/>
            <person name="Lipzen A."/>
            <person name="Kuo A."/>
            <person name="Riley R."/>
            <person name="Mondo S."/>
            <person name="Labutti K."/>
            <person name="Haridas S."/>
            <person name="Pangalinan J."/>
            <person name="Salamov A.A."/>
            <person name="Simmons B.A."/>
            <person name="Magnuson J.K."/>
            <person name="Chen J."/>
            <person name="Drula E."/>
            <person name="Henrissat B."/>
            <person name="Wiebenga A."/>
            <person name="Lubbers R.J."/>
            <person name="Gomes A.C."/>
            <person name="Makela M.R."/>
            <person name="Stajich J."/>
            <person name="Grigoriev I.V."/>
            <person name="Mortensen U.H."/>
            <person name="De Vries R.P."/>
            <person name="Baker S.E."/>
            <person name="Andersen M.R."/>
        </authorList>
    </citation>
    <scope>NUCLEOTIDE SEQUENCE [LARGE SCALE GENOMIC DNA]</scope>
    <source>
        <strain evidence="1 2">CBS 123904</strain>
    </source>
</reference>
<name>A0ABR4KZI2_9EURO</name>
<sequence length="197" mass="22417">MNKMGQRTEFWVRLRIRLLSASCQRFRLFFQVGVGSSHAWDLWNRQRWLSPRLQPESLFFDKDRRLCTYSDFVFNLNVLDPIEPDGFVIDSPSSALSRIPGIINRTVTLPSPRSILHHPGTSSSTHPLVVDILIICNRLSVSLHSVAAAHSAQPPILLLRVLLQSQTQNYQKPGSFSDQASLTAYSDVVIDQLLHRR</sequence>
<proteinExistence type="predicted"/>
<dbReference type="EMBL" id="JBFXLU010000006">
    <property type="protein sequence ID" value="KAL2856662.1"/>
    <property type="molecule type" value="Genomic_DNA"/>
</dbReference>
<keyword evidence="2" id="KW-1185">Reference proteome</keyword>
<evidence type="ECO:0000313" key="1">
    <source>
        <dbReference type="EMBL" id="KAL2856662.1"/>
    </source>
</evidence>
<comment type="caution">
    <text evidence="1">The sequence shown here is derived from an EMBL/GenBank/DDBJ whole genome shotgun (WGS) entry which is preliminary data.</text>
</comment>
<dbReference type="Proteomes" id="UP001610446">
    <property type="component" value="Unassembled WGS sequence"/>
</dbReference>
<evidence type="ECO:0000313" key="2">
    <source>
        <dbReference type="Proteomes" id="UP001610446"/>
    </source>
</evidence>
<organism evidence="1 2">
    <name type="scientific">Aspergillus pseudoustus</name>
    <dbReference type="NCBI Taxonomy" id="1810923"/>
    <lineage>
        <taxon>Eukaryota</taxon>
        <taxon>Fungi</taxon>
        <taxon>Dikarya</taxon>
        <taxon>Ascomycota</taxon>
        <taxon>Pezizomycotina</taxon>
        <taxon>Eurotiomycetes</taxon>
        <taxon>Eurotiomycetidae</taxon>
        <taxon>Eurotiales</taxon>
        <taxon>Aspergillaceae</taxon>
        <taxon>Aspergillus</taxon>
        <taxon>Aspergillus subgen. Nidulantes</taxon>
    </lineage>
</organism>